<name>A0AAV2JAU8_KNICA</name>
<protein>
    <submittedName>
        <fullName evidence="1">Uncharacterized protein</fullName>
    </submittedName>
</protein>
<proteinExistence type="predicted"/>
<evidence type="ECO:0000313" key="2">
    <source>
        <dbReference type="Proteomes" id="UP001497482"/>
    </source>
</evidence>
<reference evidence="1 2" key="1">
    <citation type="submission" date="2024-04" db="EMBL/GenBank/DDBJ databases">
        <authorList>
            <person name="Waldvogel A.-M."/>
            <person name="Schoenle A."/>
        </authorList>
    </citation>
    <scope>NUCLEOTIDE SEQUENCE [LARGE SCALE GENOMIC DNA]</scope>
</reference>
<sequence length="151" mass="16308">MWMNEIKVPLSALLDSGTEENFLDHNLAQQAGLELVPLETLVVLSPTSLSLPHLWSSPLIPPSSSLVGLTPSSLPLPHSWSFPPHPSLSPSRGPHSHIPTFLPLSWSSLPHPSLFLTRGLSPHIPLSPPLVVLSPTSLPLPHSWSSLPRPP</sequence>
<evidence type="ECO:0000313" key="1">
    <source>
        <dbReference type="EMBL" id="CAL1572484.1"/>
    </source>
</evidence>
<organism evidence="1 2">
    <name type="scientific">Knipowitschia caucasica</name>
    <name type="common">Caucasian dwarf goby</name>
    <name type="synonym">Pomatoschistus caucasicus</name>
    <dbReference type="NCBI Taxonomy" id="637954"/>
    <lineage>
        <taxon>Eukaryota</taxon>
        <taxon>Metazoa</taxon>
        <taxon>Chordata</taxon>
        <taxon>Craniata</taxon>
        <taxon>Vertebrata</taxon>
        <taxon>Euteleostomi</taxon>
        <taxon>Actinopterygii</taxon>
        <taxon>Neopterygii</taxon>
        <taxon>Teleostei</taxon>
        <taxon>Neoteleostei</taxon>
        <taxon>Acanthomorphata</taxon>
        <taxon>Gobiaria</taxon>
        <taxon>Gobiiformes</taxon>
        <taxon>Gobioidei</taxon>
        <taxon>Gobiidae</taxon>
        <taxon>Gobiinae</taxon>
        <taxon>Knipowitschia</taxon>
    </lineage>
</organism>
<dbReference type="EMBL" id="OZ035833">
    <property type="protein sequence ID" value="CAL1572484.1"/>
    <property type="molecule type" value="Genomic_DNA"/>
</dbReference>
<keyword evidence="2" id="KW-1185">Reference proteome</keyword>
<dbReference type="Proteomes" id="UP001497482">
    <property type="component" value="Chromosome 11"/>
</dbReference>
<accession>A0AAV2JAU8</accession>
<dbReference type="AlphaFoldDB" id="A0AAV2JAU8"/>
<gene>
    <name evidence="1" type="ORF">KC01_LOCUS4517</name>
</gene>